<dbReference type="EMBL" id="VDDA01000066">
    <property type="protein sequence ID" value="TNC05222.1"/>
    <property type="molecule type" value="Genomic_DNA"/>
</dbReference>
<evidence type="ECO:0000256" key="1">
    <source>
        <dbReference type="PROSITE-ProRule" id="PRU00169"/>
    </source>
</evidence>
<reference evidence="3 4" key="1">
    <citation type="submission" date="2019-06" db="EMBL/GenBank/DDBJ databases">
        <title>Genome of Methylobacterium sp. 17Sr1-39.</title>
        <authorList>
            <person name="Seo T."/>
        </authorList>
    </citation>
    <scope>NUCLEOTIDE SEQUENCE [LARGE SCALE GENOMIC DNA]</scope>
    <source>
        <strain evidence="3 4">17Sr1-39</strain>
    </source>
</reference>
<dbReference type="InterPro" id="IPR052048">
    <property type="entry name" value="ST_Response_Regulator"/>
</dbReference>
<evidence type="ECO:0000313" key="3">
    <source>
        <dbReference type="EMBL" id="TNC05222.1"/>
    </source>
</evidence>
<dbReference type="SMART" id="SM00448">
    <property type="entry name" value="REC"/>
    <property type="match status" value="1"/>
</dbReference>
<proteinExistence type="predicted"/>
<dbReference type="Pfam" id="PF00072">
    <property type="entry name" value="Response_reg"/>
    <property type="match status" value="1"/>
</dbReference>
<name>A0A5C4L5N2_9HYPH</name>
<comment type="caution">
    <text evidence="3">The sequence shown here is derived from an EMBL/GenBank/DDBJ whole genome shotgun (WGS) entry which is preliminary data.</text>
</comment>
<dbReference type="InterPro" id="IPR001789">
    <property type="entry name" value="Sig_transdc_resp-reg_receiver"/>
</dbReference>
<dbReference type="CDD" id="cd00156">
    <property type="entry name" value="REC"/>
    <property type="match status" value="1"/>
</dbReference>
<dbReference type="PROSITE" id="PS50110">
    <property type="entry name" value="RESPONSE_REGULATORY"/>
    <property type="match status" value="1"/>
</dbReference>
<dbReference type="OrthoDB" id="7569831at2"/>
<dbReference type="SUPFAM" id="SSF52172">
    <property type="entry name" value="CheY-like"/>
    <property type="match status" value="1"/>
</dbReference>
<dbReference type="GO" id="GO:0000160">
    <property type="term" value="P:phosphorelay signal transduction system"/>
    <property type="evidence" value="ECO:0007669"/>
    <property type="project" value="InterPro"/>
</dbReference>
<feature type="domain" description="Response regulatory" evidence="2">
    <location>
        <begin position="4"/>
        <end position="119"/>
    </location>
</feature>
<gene>
    <name evidence="3" type="ORF">FF100_36035</name>
</gene>
<dbReference type="PANTHER" id="PTHR43228:SF1">
    <property type="entry name" value="TWO-COMPONENT RESPONSE REGULATOR ARR22"/>
    <property type="match status" value="1"/>
</dbReference>
<protein>
    <submittedName>
        <fullName evidence="3">Response regulator</fullName>
    </submittedName>
</protein>
<dbReference type="PANTHER" id="PTHR43228">
    <property type="entry name" value="TWO-COMPONENT RESPONSE REGULATOR"/>
    <property type="match status" value="1"/>
</dbReference>
<accession>A0A5C4L5N2</accession>
<dbReference type="Gene3D" id="3.40.50.2300">
    <property type="match status" value="1"/>
</dbReference>
<evidence type="ECO:0000313" key="4">
    <source>
        <dbReference type="Proteomes" id="UP000305267"/>
    </source>
</evidence>
<keyword evidence="1" id="KW-0597">Phosphoprotein</keyword>
<dbReference type="AlphaFoldDB" id="A0A5C4L5N2"/>
<dbReference type="Proteomes" id="UP000305267">
    <property type="component" value="Unassembled WGS sequence"/>
</dbReference>
<dbReference type="RefSeq" id="WP_139040807.1">
    <property type="nucleotide sequence ID" value="NZ_VDDA01000066.1"/>
</dbReference>
<organism evidence="3 4">
    <name type="scientific">Methylobacterium terricola</name>
    <dbReference type="NCBI Taxonomy" id="2583531"/>
    <lineage>
        <taxon>Bacteria</taxon>
        <taxon>Pseudomonadati</taxon>
        <taxon>Pseudomonadota</taxon>
        <taxon>Alphaproteobacteria</taxon>
        <taxon>Hyphomicrobiales</taxon>
        <taxon>Methylobacteriaceae</taxon>
        <taxon>Methylobacterium</taxon>
    </lineage>
</organism>
<evidence type="ECO:0000259" key="2">
    <source>
        <dbReference type="PROSITE" id="PS50110"/>
    </source>
</evidence>
<dbReference type="InterPro" id="IPR011006">
    <property type="entry name" value="CheY-like_superfamily"/>
</dbReference>
<keyword evidence="4" id="KW-1185">Reference proteome</keyword>
<sequence>MNISAIIVDDSKLARMVVRRLIQKIKPEWVLYEAANADDALAIANENHIDVLFVDYNMPGKNGIDLAKDIISEKNSTPIAIISANIQDEIIVEARRIGASFLSKPLTEEALSGFLSGAMLKLRKAGRISG</sequence>
<feature type="modified residue" description="4-aspartylphosphate" evidence="1">
    <location>
        <position position="55"/>
    </location>
</feature>